<proteinExistence type="predicted"/>
<name>A0A3S1CQ27_9CYAN</name>
<keyword evidence="2" id="KW-1185">Reference proteome</keyword>
<comment type="caution">
    <text evidence="1">The sequence shown here is derived from an EMBL/GenBank/DDBJ whole genome shotgun (WGS) entry which is preliminary data.</text>
</comment>
<sequence length="62" mass="7481">MQDAILDNRVTYQLGNGKGFYWLSQYGWNGTVWSDYWVRMRFFYYAYIARFRSFAAKIEGSD</sequence>
<dbReference type="Proteomes" id="UP000271624">
    <property type="component" value="Unassembled WGS sequence"/>
</dbReference>
<reference evidence="1" key="1">
    <citation type="submission" date="2018-12" db="EMBL/GenBank/DDBJ databases">
        <authorList>
            <person name="Will S."/>
            <person name="Neumann-Schaal M."/>
            <person name="Henke P."/>
        </authorList>
    </citation>
    <scope>NUCLEOTIDE SEQUENCE</scope>
    <source>
        <strain evidence="1">PCC 7102</strain>
    </source>
</reference>
<reference evidence="1" key="2">
    <citation type="journal article" date="2019" name="Genome Biol. Evol.">
        <title>Day and night: Metabolic profiles and evolutionary relationships of six axenic non-marine cyanobacteria.</title>
        <authorList>
            <person name="Will S.E."/>
            <person name="Henke P."/>
            <person name="Boedeker C."/>
            <person name="Huang S."/>
            <person name="Brinkmann H."/>
            <person name="Rohde M."/>
            <person name="Jarek M."/>
            <person name="Friedl T."/>
            <person name="Seufert S."/>
            <person name="Schumacher M."/>
            <person name="Overmann J."/>
            <person name="Neumann-Schaal M."/>
            <person name="Petersen J."/>
        </authorList>
    </citation>
    <scope>NUCLEOTIDE SEQUENCE [LARGE SCALE GENOMIC DNA]</scope>
    <source>
        <strain evidence="1">PCC 7102</strain>
    </source>
</reference>
<organism evidence="1 2">
    <name type="scientific">Dulcicalothrix desertica PCC 7102</name>
    <dbReference type="NCBI Taxonomy" id="232991"/>
    <lineage>
        <taxon>Bacteria</taxon>
        <taxon>Bacillati</taxon>
        <taxon>Cyanobacteriota</taxon>
        <taxon>Cyanophyceae</taxon>
        <taxon>Nostocales</taxon>
        <taxon>Calotrichaceae</taxon>
        <taxon>Dulcicalothrix</taxon>
    </lineage>
</organism>
<dbReference type="EMBL" id="RSCL01000003">
    <property type="protein sequence ID" value="RUT08290.1"/>
    <property type="molecule type" value="Genomic_DNA"/>
</dbReference>
<gene>
    <name evidence="1" type="ORF">DSM106972_014580</name>
</gene>
<evidence type="ECO:0000313" key="1">
    <source>
        <dbReference type="EMBL" id="RUT08290.1"/>
    </source>
</evidence>
<dbReference type="AlphaFoldDB" id="A0A3S1CQ27"/>
<protein>
    <submittedName>
        <fullName evidence="1">Uncharacterized protein</fullName>
    </submittedName>
</protein>
<evidence type="ECO:0000313" key="2">
    <source>
        <dbReference type="Proteomes" id="UP000271624"/>
    </source>
</evidence>
<accession>A0A3S1CQ27</accession>